<feature type="transmembrane region" description="Helical" evidence="2">
    <location>
        <begin position="147"/>
        <end position="169"/>
    </location>
</feature>
<feature type="transmembrane region" description="Helical" evidence="2">
    <location>
        <begin position="74"/>
        <end position="97"/>
    </location>
</feature>
<dbReference type="Proteomes" id="UP000011661">
    <property type="component" value="Unassembled WGS sequence"/>
</dbReference>
<accession>L9VW11</accession>
<comment type="caution">
    <text evidence="3">The sequence shown here is derived from an EMBL/GenBank/DDBJ whole genome shotgun (WGS) entry which is preliminary data.</text>
</comment>
<feature type="transmembrane region" description="Helical" evidence="2">
    <location>
        <begin position="44"/>
        <end position="62"/>
    </location>
</feature>
<evidence type="ECO:0000313" key="4">
    <source>
        <dbReference type="Proteomes" id="UP000011661"/>
    </source>
</evidence>
<keyword evidence="2" id="KW-1133">Transmembrane helix</keyword>
<feature type="transmembrane region" description="Helical" evidence="2">
    <location>
        <begin position="181"/>
        <end position="200"/>
    </location>
</feature>
<dbReference type="RefSeq" id="WP_008165008.1">
    <property type="nucleotide sequence ID" value="NZ_AOHX01000055.1"/>
</dbReference>
<sequence length="236" mass="26963">MVDLPEDEYEERVERARLAREEARETINEQTQTISDIDEKAIQIFRINIVVASILMTGLSIAVSNDLASVSTLITPYTATGSVLLFLSIILAAITYTSTSERVGINKDTIEDSILNQKYDYDLVEEEISKAYGNMIRYNFKKNVSNVLLFTFTLLAAVVAISYMAIGIIDLYDSIHPCINILMLGFVLVFGKFSGLYGTTNRWRKMTDPRGRFQEWGQKWRNRIVTWVRFRSDNSE</sequence>
<evidence type="ECO:0000313" key="3">
    <source>
        <dbReference type="EMBL" id="ELY41177.1"/>
    </source>
</evidence>
<feature type="coiled-coil region" evidence="1">
    <location>
        <begin position="6"/>
        <end position="40"/>
    </location>
</feature>
<evidence type="ECO:0000256" key="1">
    <source>
        <dbReference type="SAM" id="Coils"/>
    </source>
</evidence>
<keyword evidence="4" id="KW-1185">Reference proteome</keyword>
<evidence type="ECO:0000256" key="2">
    <source>
        <dbReference type="SAM" id="Phobius"/>
    </source>
</evidence>
<keyword evidence="2" id="KW-0472">Membrane</keyword>
<dbReference type="eggNOG" id="arCOG06152">
    <property type="taxonomic scope" value="Archaea"/>
</dbReference>
<keyword evidence="2" id="KW-0812">Transmembrane</keyword>
<gene>
    <name evidence="3" type="ORF">C495_16810</name>
</gene>
<name>L9VW11_9EURY</name>
<dbReference type="OrthoDB" id="269581at2157"/>
<keyword evidence="1" id="KW-0175">Coiled coil</keyword>
<dbReference type="AlphaFoldDB" id="L9VW11"/>
<protein>
    <submittedName>
        <fullName evidence="3">Uncharacterized protein</fullName>
    </submittedName>
</protein>
<dbReference type="EMBL" id="AOHX01000055">
    <property type="protein sequence ID" value="ELY41177.1"/>
    <property type="molecule type" value="Genomic_DNA"/>
</dbReference>
<organism evidence="3 4">
    <name type="scientific">Natronorubrum sulfidifaciens JCM 14089</name>
    <dbReference type="NCBI Taxonomy" id="1230460"/>
    <lineage>
        <taxon>Archaea</taxon>
        <taxon>Methanobacteriati</taxon>
        <taxon>Methanobacteriota</taxon>
        <taxon>Stenosarchaea group</taxon>
        <taxon>Halobacteria</taxon>
        <taxon>Halobacteriales</taxon>
        <taxon>Natrialbaceae</taxon>
        <taxon>Natronorubrum</taxon>
    </lineage>
</organism>
<reference evidence="3 4" key="1">
    <citation type="journal article" date="2014" name="PLoS Genet.">
        <title>Phylogenetically driven sequencing of extremely halophilic archaea reveals strategies for static and dynamic osmo-response.</title>
        <authorList>
            <person name="Becker E.A."/>
            <person name="Seitzer P.M."/>
            <person name="Tritt A."/>
            <person name="Larsen D."/>
            <person name="Krusor M."/>
            <person name="Yao A.I."/>
            <person name="Wu D."/>
            <person name="Madern D."/>
            <person name="Eisen J.A."/>
            <person name="Darling A.E."/>
            <person name="Facciotti M.T."/>
        </authorList>
    </citation>
    <scope>NUCLEOTIDE SEQUENCE [LARGE SCALE GENOMIC DNA]</scope>
    <source>
        <strain evidence="3 4">JCM 14089</strain>
    </source>
</reference>
<proteinExistence type="predicted"/>